<keyword evidence="2" id="KW-1185">Reference proteome</keyword>
<dbReference type="EMBL" id="JAHYIQ010000001">
    <property type="protein sequence ID" value="KAK1135670.1"/>
    <property type="molecule type" value="Genomic_DNA"/>
</dbReference>
<name>A0AA40GEG3_9HYME</name>
<evidence type="ECO:0000313" key="1">
    <source>
        <dbReference type="EMBL" id="KAK1135670.1"/>
    </source>
</evidence>
<evidence type="ECO:0000313" key="2">
    <source>
        <dbReference type="Proteomes" id="UP001177670"/>
    </source>
</evidence>
<proteinExistence type="predicted"/>
<reference evidence="1" key="1">
    <citation type="submission" date="2021-10" db="EMBL/GenBank/DDBJ databases">
        <title>Melipona bicolor Genome sequencing and assembly.</title>
        <authorList>
            <person name="Araujo N.S."/>
            <person name="Arias M.C."/>
        </authorList>
    </citation>
    <scope>NUCLEOTIDE SEQUENCE</scope>
    <source>
        <strain evidence="1">USP_2M_L1-L4_2017</strain>
        <tissue evidence="1">Whole body</tissue>
    </source>
</reference>
<protein>
    <submittedName>
        <fullName evidence="1">Uncharacterized protein</fullName>
    </submittedName>
</protein>
<comment type="caution">
    <text evidence="1">The sequence shown here is derived from an EMBL/GenBank/DDBJ whole genome shotgun (WGS) entry which is preliminary data.</text>
</comment>
<accession>A0AA40GEG3</accession>
<sequence>MRMIFIHTVKSETIQKLTPPIKEIAQNRWEHFFVEIVWTEDQRKKRTFPSMARASVFDSRVDSFPTKRREEKDSNGAMRDKQCKFVMVGSR</sequence>
<dbReference type="Proteomes" id="UP001177670">
    <property type="component" value="Unassembled WGS sequence"/>
</dbReference>
<organism evidence="1 2">
    <name type="scientific">Melipona bicolor</name>
    <dbReference type="NCBI Taxonomy" id="60889"/>
    <lineage>
        <taxon>Eukaryota</taxon>
        <taxon>Metazoa</taxon>
        <taxon>Ecdysozoa</taxon>
        <taxon>Arthropoda</taxon>
        <taxon>Hexapoda</taxon>
        <taxon>Insecta</taxon>
        <taxon>Pterygota</taxon>
        <taxon>Neoptera</taxon>
        <taxon>Endopterygota</taxon>
        <taxon>Hymenoptera</taxon>
        <taxon>Apocrita</taxon>
        <taxon>Aculeata</taxon>
        <taxon>Apoidea</taxon>
        <taxon>Anthophila</taxon>
        <taxon>Apidae</taxon>
        <taxon>Melipona</taxon>
    </lineage>
</organism>
<gene>
    <name evidence="1" type="ORF">K0M31_000256</name>
</gene>
<dbReference type="AlphaFoldDB" id="A0AA40GEG3"/>